<name>A0ABW3LSY8_9GAMM</name>
<proteinExistence type="predicted"/>
<evidence type="ECO:0000256" key="1">
    <source>
        <dbReference type="SAM" id="MobiDB-lite"/>
    </source>
</evidence>
<evidence type="ECO:0000313" key="2">
    <source>
        <dbReference type="EMBL" id="MFD1040762.1"/>
    </source>
</evidence>
<feature type="region of interest" description="Disordered" evidence="1">
    <location>
        <begin position="165"/>
        <end position="198"/>
    </location>
</feature>
<dbReference type="EMBL" id="JBHTKN010000001">
    <property type="protein sequence ID" value="MFD1040762.1"/>
    <property type="molecule type" value="Genomic_DNA"/>
</dbReference>
<protein>
    <submittedName>
        <fullName evidence="2">Uncharacterized protein</fullName>
    </submittedName>
</protein>
<evidence type="ECO:0000313" key="3">
    <source>
        <dbReference type="Proteomes" id="UP001597033"/>
    </source>
</evidence>
<dbReference type="RefSeq" id="WP_162376380.1">
    <property type="nucleotide sequence ID" value="NZ_JBHTKN010000001.1"/>
</dbReference>
<sequence length="198" mass="22301">MLTQTEVEARLTPYMARIVRVMMGAWADWMASGKSGRWKRRRSRANYIWEELACGAETAFANDPSVQILPKNQSCWFHIDGLVFRLKKSDASGLTSNYPTQTALDYHDQQEDLPGIPPVQRLEVTYVLNKLETAVQDILLVARDQGRVLWCSSLLRKDEGGNVVSITSPAAPTPPAPTPKTIKIRVKSERDKKTENET</sequence>
<dbReference type="Proteomes" id="UP001597033">
    <property type="component" value="Unassembled WGS sequence"/>
</dbReference>
<keyword evidence="3" id="KW-1185">Reference proteome</keyword>
<accession>A0ABW3LSY8</accession>
<organism evidence="2 3">
    <name type="scientific">Pseudoxanthomonas kaohsiungensis</name>
    <dbReference type="NCBI Taxonomy" id="283923"/>
    <lineage>
        <taxon>Bacteria</taxon>
        <taxon>Pseudomonadati</taxon>
        <taxon>Pseudomonadota</taxon>
        <taxon>Gammaproteobacteria</taxon>
        <taxon>Lysobacterales</taxon>
        <taxon>Lysobacteraceae</taxon>
        <taxon>Pseudoxanthomonas</taxon>
    </lineage>
</organism>
<reference evidence="3" key="1">
    <citation type="journal article" date="2019" name="Int. J. Syst. Evol. Microbiol.">
        <title>The Global Catalogue of Microorganisms (GCM) 10K type strain sequencing project: providing services to taxonomists for standard genome sequencing and annotation.</title>
        <authorList>
            <consortium name="The Broad Institute Genomics Platform"/>
            <consortium name="The Broad Institute Genome Sequencing Center for Infectious Disease"/>
            <person name="Wu L."/>
            <person name="Ma J."/>
        </authorList>
    </citation>
    <scope>NUCLEOTIDE SEQUENCE [LARGE SCALE GENOMIC DNA]</scope>
    <source>
        <strain evidence="3">CCUG 55854</strain>
    </source>
</reference>
<comment type="caution">
    <text evidence="2">The sequence shown here is derived from an EMBL/GenBank/DDBJ whole genome shotgun (WGS) entry which is preliminary data.</text>
</comment>
<feature type="compositionally biased region" description="Basic and acidic residues" evidence="1">
    <location>
        <begin position="186"/>
        <end position="198"/>
    </location>
</feature>
<gene>
    <name evidence="2" type="ORF">ACFQ2N_00165</name>
</gene>